<dbReference type="InterPro" id="IPR020846">
    <property type="entry name" value="MFS_dom"/>
</dbReference>
<evidence type="ECO:0000256" key="3">
    <source>
        <dbReference type="ARBA" id="ARBA00022448"/>
    </source>
</evidence>
<sequence>MSIGFFMSLLDGSIVNVAVPTLIHDLDASYDQVLWIIDGYLLVFSVLLITTGRLGDLFGYRRLYVIGIITFTVGSVLCGLAGAPAWLLVARLLQGLGGALLFPQVISSILTIFPPELRGRAFGLFGAIVGFAPITGPVIGGLLLAHLSWRWIFFINVPIGIVTAVLALRFAPPMRSGRTHRLDLLGVALATAGLSGIVFGLIEGERYAWGTITGPISIPAVIVAGVVLLAVFVLWQHRQRGEPVMPLSLFGARDFAVGNWVGFVFQLGMIGIMFALVLYLQMARGYSALETGLVVLPNAVLTAVGSAYAGRLSDRFGGKYILMTGLTLLAVGLLVLVAMTGPTSSAWSLLPGLIIIGVASGATFAPLQQATMNGVDPRLAGAASGVSSTIRQVGGVLGTALLGALLSARLSATLHSEAEKRAGRLPESLRAQFVDNSAGAAHDYSPPTPPGGLDPATTSLYERVAADTFATGFVDAMQTTLVACAVVLIAAALFCLLFSPRDKPTTTPAQDRKAETTPQE</sequence>
<dbReference type="RefSeq" id="WP_344545268.1">
    <property type="nucleotide sequence ID" value="NZ_BAAATD010000007.1"/>
</dbReference>
<organism evidence="10 11">
    <name type="scientific">Actinomadura fulvescens</name>
    <dbReference type="NCBI Taxonomy" id="46160"/>
    <lineage>
        <taxon>Bacteria</taxon>
        <taxon>Bacillati</taxon>
        <taxon>Actinomycetota</taxon>
        <taxon>Actinomycetes</taxon>
        <taxon>Streptosporangiales</taxon>
        <taxon>Thermomonosporaceae</taxon>
        <taxon>Actinomadura</taxon>
    </lineage>
</organism>
<feature type="transmembrane region" description="Helical" evidence="8">
    <location>
        <begin position="346"/>
        <end position="367"/>
    </location>
</feature>
<name>A0ABP6CHR4_9ACTN</name>
<dbReference type="NCBIfam" id="TIGR00711">
    <property type="entry name" value="efflux_EmrB"/>
    <property type="match status" value="1"/>
</dbReference>
<evidence type="ECO:0000256" key="1">
    <source>
        <dbReference type="ARBA" id="ARBA00004651"/>
    </source>
</evidence>
<evidence type="ECO:0000256" key="5">
    <source>
        <dbReference type="ARBA" id="ARBA00022692"/>
    </source>
</evidence>
<dbReference type="InterPro" id="IPR036259">
    <property type="entry name" value="MFS_trans_sf"/>
</dbReference>
<keyword evidence="4" id="KW-1003">Cell membrane</keyword>
<keyword evidence="3" id="KW-0813">Transport</keyword>
<feature type="transmembrane region" description="Helical" evidence="8">
    <location>
        <begin position="476"/>
        <end position="498"/>
    </location>
</feature>
<dbReference type="Proteomes" id="UP001501509">
    <property type="component" value="Unassembled WGS sequence"/>
</dbReference>
<evidence type="ECO:0000256" key="7">
    <source>
        <dbReference type="ARBA" id="ARBA00023136"/>
    </source>
</evidence>
<dbReference type="InterPro" id="IPR004638">
    <property type="entry name" value="EmrB-like"/>
</dbReference>
<keyword evidence="6 8" id="KW-1133">Transmembrane helix</keyword>
<comment type="similarity">
    <text evidence="2">Belongs to the major facilitator superfamily. EmrB family.</text>
</comment>
<reference evidence="11" key="1">
    <citation type="journal article" date="2019" name="Int. J. Syst. Evol. Microbiol.">
        <title>The Global Catalogue of Microorganisms (GCM) 10K type strain sequencing project: providing services to taxonomists for standard genome sequencing and annotation.</title>
        <authorList>
            <consortium name="The Broad Institute Genomics Platform"/>
            <consortium name="The Broad Institute Genome Sequencing Center for Infectious Disease"/>
            <person name="Wu L."/>
            <person name="Ma J."/>
        </authorList>
    </citation>
    <scope>NUCLEOTIDE SEQUENCE [LARGE SCALE GENOMIC DNA]</scope>
    <source>
        <strain evidence="11">JCM 6833</strain>
    </source>
</reference>
<protein>
    <submittedName>
        <fullName evidence="10">DHA2 family efflux MFS transporter permease subunit</fullName>
    </submittedName>
</protein>
<evidence type="ECO:0000259" key="9">
    <source>
        <dbReference type="PROSITE" id="PS50850"/>
    </source>
</evidence>
<evidence type="ECO:0000313" key="11">
    <source>
        <dbReference type="Proteomes" id="UP001501509"/>
    </source>
</evidence>
<dbReference type="EMBL" id="BAAATD010000007">
    <property type="protein sequence ID" value="GAA2612682.1"/>
    <property type="molecule type" value="Genomic_DNA"/>
</dbReference>
<keyword evidence="7 8" id="KW-0472">Membrane</keyword>
<feature type="transmembrane region" description="Helical" evidence="8">
    <location>
        <begin position="92"/>
        <end position="114"/>
    </location>
</feature>
<dbReference type="Gene3D" id="1.20.1250.20">
    <property type="entry name" value="MFS general substrate transporter like domains"/>
    <property type="match status" value="1"/>
</dbReference>
<feature type="domain" description="Major facilitator superfamily (MFS) profile" evidence="9">
    <location>
        <begin position="1"/>
        <end position="503"/>
    </location>
</feature>
<keyword evidence="5 8" id="KW-0812">Transmembrane</keyword>
<dbReference type="PRINTS" id="PR01036">
    <property type="entry name" value="TCRTETB"/>
</dbReference>
<feature type="transmembrane region" description="Helical" evidence="8">
    <location>
        <begin position="256"/>
        <end position="280"/>
    </location>
</feature>
<evidence type="ECO:0000256" key="8">
    <source>
        <dbReference type="SAM" id="Phobius"/>
    </source>
</evidence>
<feature type="transmembrane region" description="Helical" evidence="8">
    <location>
        <begin position="121"/>
        <end position="145"/>
    </location>
</feature>
<dbReference type="Gene3D" id="1.20.1720.10">
    <property type="entry name" value="Multidrug resistance protein D"/>
    <property type="match status" value="1"/>
</dbReference>
<comment type="subcellular location">
    <subcellularLocation>
        <location evidence="1">Cell membrane</location>
        <topology evidence="1">Multi-pass membrane protein</topology>
    </subcellularLocation>
</comment>
<dbReference type="Pfam" id="PF07690">
    <property type="entry name" value="MFS_1"/>
    <property type="match status" value="1"/>
</dbReference>
<gene>
    <name evidence="10" type="ORF">GCM10010411_54330</name>
</gene>
<dbReference type="SUPFAM" id="SSF103473">
    <property type="entry name" value="MFS general substrate transporter"/>
    <property type="match status" value="1"/>
</dbReference>
<evidence type="ECO:0000256" key="2">
    <source>
        <dbReference type="ARBA" id="ARBA00008537"/>
    </source>
</evidence>
<feature type="transmembrane region" description="Helical" evidence="8">
    <location>
        <begin position="214"/>
        <end position="235"/>
    </location>
</feature>
<feature type="transmembrane region" description="Helical" evidence="8">
    <location>
        <begin position="182"/>
        <end position="202"/>
    </location>
</feature>
<evidence type="ECO:0000256" key="6">
    <source>
        <dbReference type="ARBA" id="ARBA00022989"/>
    </source>
</evidence>
<dbReference type="PROSITE" id="PS50850">
    <property type="entry name" value="MFS"/>
    <property type="match status" value="1"/>
</dbReference>
<dbReference type="PANTHER" id="PTHR42718">
    <property type="entry name" value="MAJOR FACILITATOR SUPERFAMILY MULTIDRUG TRANSPORTER MFSC"/>
    <property type="match status" value="1"/>
</dbReference>
<feature type="transmembrane region" description="Helical" evidence="8">
    <location>
        <begin position="320"/>
        <end position="340"/>
    </location>
</feature>
<proteinExistence type="inferred from homology"/>
<dbReference type="PANTHER" id="PTHR42718:SF9">
    <property type="entry name" value="MAJOR FACILITATOR SUPERFAMILY MULTIDRUG TRANSPORTER MFSC"/>
    <property type="match status" value="1"/>
</dbReference>
<feature type="transmembrane region" description="Helical" evidence="8">
    <location>
        <begin position="33"/>
        <end position="51"/>
    </location>
</feature>
<dbReference type="InterPro" id="IPR011701">
    <property type="entry name" value="MFS"/>
</dbReference>
<evidence type="ECO:0000256" key="4">
    <source>
        <dbReference type="ARBA" id="ARBA00022475"/>
    </source>
</evidence>
<accession>A0ABP6CHR4</accession>
<feature type="transmembrane region" description="Helical" evidence="8">
    <location>
        <begin position="151"/>
        <end position="170"/>
    </location>
</feature>
<keyword evidence="11" id="KW-1185">Reference proteome</keyword>
<evidence type="ECO:0000313" key="10">
    <source>
        <dbReference type="EMBL" id="GAA2612682.1"/>
    </source>
</evidence>
<comment type="caution">
    <text evidence="10">The sequence shown here is derived from an EMBL/GenBank/DDBJ whole genome shotgun (WGS) entry which is preliminary data.</text>
</comment>
<feature type="transmembrane region" description="Helical" evidence="8">
    <location>
        <begin position="63"/>
        <end position="86"/>
    </location>
</feature>